<name>A0A7J8QWS3_GOSDV</name>
<evidence type="ECO:0000256" key="4">
    <source>
        <dbReference type="ARBA" id="ARBA00022729"/>
    </source>
</evidence>
<keyword evidence="5" id="KW-0325">Glycoprotein</keyword>
<feature type="domain" description="COBRA C-terminal" evidence="8">
    <location>
        <begin position="197"/>
        <end position="266"/>
    </location>
</feature>
<evidence type="ECO:0000256" key="1">
    <source>
        <dbReference type="ARBA" id="ARBA00004609"/>
    </source>
</evidence>
<evidence type="ECO:0000256" key="3">
    <source>
        <dbReference type="ARBA" id="ARBA00022622"/>
    </source>
</evidence>
<dbReference type="PIRSF" id="PIRSF038122">
    <property type="entry name" value="COBRA"/>
    <property type="match status" value="1"/>
</dbReference>
<evidence type="ECO:0000256" key="5">
    <source>
        <dbReference type="ARBA" id="ARBA00023180"/>
    </source>
</evidence>
<dbReference type="InterPro" id="IPR006918">
    <property type="entry name" value="COBRA_pln"/>
</dbReference>
<dbReference type="InterPro" id="IPR056900">
    <property type="entry name" value="COB_C"/>
</dbReference>
<dbReference type="EMBL" id="JABFAC010000002">
    <property type="protein sequence ID" value="MBA0606021.1"/>
    <property type="molecule type" value="Genomic_DNA"/>
</dbReference>
<feature type="chain" id="PRO_5029698307" description="COBRA C-terminal domain-containing protein" evidence="7">
    <location>
        <begin position="20"/>
        <end position="295"/>
    </location>
</feature>
<dbReference type="GO" id="GO:0098552">
    <property type="term" value="C:side of membrane"/>
    <property type="evidence" value="ECO:0007669"/>
    <property type="project" value="UniProtKB-KW"/>
</dbReference>
<dbReference type="GO" id="GO:0010215">
    <property type="term" value="P:cellulose microfibril organization"/>
    <property type="evidence" value="ECO:0007669"/>
    <property type="project" value="InterPro"/>
</dbReference>
<dbReference type="GO" id="GO:0052324">
    <property type="term" value="P:plant-type cell wall cellulose biosynthetic process"/>
    <property type="evidence" value="ECO:0007669"/>
    <property type="project" value="TreeGrafter"/>
</dbReference>
<evidence type="ECO:0000256" key="6">
    <source>
        <dbReference type="ARBA" id="ARBA00023288"/>
    </source>
</evidence>
<sequence>MVFSLISFFILISVSPSNGYDPLDPHGNITIKWDLLQSNPDTNDVRVSIFNFQLYRHIERPGWQLGWEWQGDEAIMSMLGAEATEQGNCSRFKGGENLPHCCEKQPMIIDLLPEASFNMKTSNCCKGGVLSSMVQDPSNYAAIFVMKIGAVNTSDGFKMPGNFSFGVSGYTCGQPVRVSPSRYSSDSGRRWTQAVVLNLADDSGMFWGIRYYNDMLLQEGENGYVQTEMLMRKGEDFLSFRQGWGFPTRVLFNGDECVMPLPDQYPTLPNNGGNGPIFSLSLIVLSLLVLTIVCF</sequence>
<evidence type="ECO:0000313" key="10">
    <source>
        <dbReference type="Proteomes" id="UP000593561"/>
    </source>
</evidence>
<accession>A0A7J8QWS3</accession>
<evidence type="ECO:0000313" key="9">
    <source>
        <dbReference type="EMBL" id="MBA0606021.1"/>
    </source>
</evidence>
<organism evidence="9 10">
    <name type="scientific">Gossypium davidsonii</name>
    <name type="common">Davidson's cotton</name>
    <name type="synonym">Gossypium klotzschianum subsp. davidsonii</name>
    <dbReference type="NCBI Taxonomy" id="34287"/>
    <lineage>
        <taxon>Eukaryota</taxon>
        <taxon>Viridiplantae</taxon>
        <taxon>Streptophyta</taxon>
        <taxon>Embryophyta</taxon>
        <taxon>Tracheophyta</taxon>
        <taxon>Spermatophyta</taxon>
        <taxon>Magnoliopsida</taxon>
        <taxon>eudicotyledons</taxon>
        <taxon>Gunneridae</taxon>
        <taxon>Pentapetalae</taxon>
        <taxon>rosids</taxon>
        <taxon>malvids</taxon>
        <taxon>Malvales</taxon>
        <taxon>Malvaceae</taxon>
        <taxon>Malvoideae</taxon>
        <taxon>Gossypium</taxon>
    </lineage>
</organism>
<dbReference type="PANTHER" id="PTHR31673">
    <property type="entry name" value="PROTEIN COBRA"/>
    <property type="match status" value="1"/>
</dbReference>
<keyword evidence="6" id="KW-0449">Lipoprotein</keyword>
<evidence type="ECO:0000256" key="7">
    <source>
        <dbReference type="SAM" id="SignalP"/>
    </source>
</evidence>
<keyword evidence="3" id="KW-0472">Membrane</keyword>
<proteinExistence type="inferred from homology"/>
<protein>
    <recommendedName>
        <fullName evidence="8">COBRA C-terminal domain-containing protein</fullName>
    </recommendedName>
</protein>
<keyword evidence="4 7" id="KW-0732">Signal</keyword>
<dbReference type="Pfam" id="PF04833">
    <property type="entry name" value="COBRA"/>
    <property type="match status" value="1"/>
</dbReference>
<dbReference type="Proteomes" id="UP000593561">
    <property type="component" value="Unassembled WGS sequence"/>
</dbReference>
<feature type="signal peptide" evidence="7">
    <location>
        <begin position="1"/>
        <end position="19"/>
    </location>
</feature>
<dbReference type="GO" id="GO:0005886">
    <property type="term" value="C:plasma membrane"/>
    <property type="evidence" value="ECO:0007669"/>
    <property type="project" value="UniProtKB-SubCell"/>
</dbReference>
<keyword evidence="3" id="KW-0336">GPI-anchor</keyword>
<dbReference type="PANTHER" id="PTHR31673:SF30">
    <property type="entry name" value="COBRA-LIKE PROTEIN 6"/>
    <property type="match status" value="1"/>
</dbReference>
<dbReference type="Pfam" id="PF25079">
    <property type="entry name" value="COB_C"/>
    <property type="match status" value="1"/>
</dbReference>
<comment type="subcellular location">
    <subcellularLocation>
        <location evidence="1">Cell membrane</location>
        <topology evidence="1">Lipid-anchor</topology>
        <topology evidence="1">GPI-anchor</topology>
    </subcellularLocation>
</comment>
<comment type="caution">
    <text evidence="9">The sequence shown here is derived from an EMBL/GenBank/DDBJ whole genome shotgun (WGS) entry which is preliminary data.</text>
</comment>
<evidence type="ECO:0000256" key="2">
    <source>
        <dbReference type="ARBA" id="ARBA00005507"/>
    </source>
</evidence>
<gene>
    <name evidence="9" type="ORF">Godav_018540</name>
</gene>
<comment type="similarity">
    <text evidence="2">Belongs to the COBRA family.</text>
</comment>
<reference evidence="9 10" key="1">
    <citation type="journal article" date="2019" name="Genome Biol. Evol.">
        <title>Insights into the evolution of the New World diploid cottons (Gossypium, subgenus Houzingenia) based on genome sequencing.</title>
        <authorList>
            <person name="Grover C.E."/>
            <person name="Arick M.A. 2nd"/>
            <person name="Thrash A."/>
            <person name="Conover J.L."/>
            <person name="Sanders W.S."/>
            <person name="Peterson D.G."/>
            <person name="Frelichowski J.E."/>
            <person name="Scheffler J.A."/>
            <person name="Scheffler B.E."/>
            <person name="Wendel J.F."/>
        </authorList>
    </citation>
    <scope>NUCLEOTIDE SEQUENCE [LARGE SCALE GENOMIC DNA]</scope>
    <source>
        <strain evidence="9">27</strain>
        <tissue evidence="9">Leaf</tissue>
    </source>
</reference>
<evidence type="ECO:0000259" key="8">
    <source>
        <dbReference type="Pfam" id="PF25079"/>
    </source>
</evidence>
<dbReference type="AlphaFoldDB" id="A0A7J8QWS3"/>
<keyword evidence="10" id="KW-1185">Reference proteome</keyword>